<gene>
    <name evidence="2" type="ORF">K431DRAFT_283039</name>
</gene>
<proteinExistence type="predicted"/>
<keyword evidence="1" id="KW-1133">Transmembrane helix</keyword>
<organism evidence="2 3">
    <name type="scientific">Polychaeton citri CBS 116435</name>
    <dbReference type="NCBI Taxonomy" id="1314669"/>
    <lineage>
        <taxon>Eukaryota</taxon>
        <taxon>Fungi</taxon>
        <taxon>Dikarya</taxon>
        <taxon>Ascomycota</taxon>
        <taxon>Pezizomycotina</taxon>
        <taxon>Dothideomycetes</taxon>
        <taxon>Dothideomycetidae</taxon>
        <taxon>Capnodiales</taxon>
        <taxon>Capnodiaceae</taxon>
        <taxon>Polychaeton</taxon>
    </lineage>
</organism>
<keyword evidence="1" id="KW-0812">Transmembrane</keyword>
<accession>A0A9P4QE18</accession>
<comment type="caution">
    <text evidence="2">The sequence shown here is derived from an EMBL/GenBank/DDBJ whole genome shotgun (WGS) entry which is preliminary data.</text>
</comment>
<dbReference type="Proteomes" id="UP000799441">
    <property type="component" value="Unassembled WGS sequence"/>
</dbReference>
<name>A0A9P4QE18_9PEZI</name>
<sequence length="59" mass="6956">MLICRIDLRRAAYNPSGFHDCIYFHLSHARLLQTVLLGLLVFLKAGKRVIYFRLRISHE</sequence>
<dbReference type="AlphaFoldDB" id="A0A9P4QE18"/>
<feature type="transmembrane region" description="Helical" evidence="1">
    <location>
        <begin position="22"/>
        <end position="43"/>
    </location>
</feature>
<evidence type="ECO:0000313" key="3">
    <source>
        <dbReference type="Proteomes" id="UP000799441"/>
    </source>
</evidence>
<evidence type="ECO:0000256" key="1">
    <source>
        <dbReference type="SAM" id="Phobius"/>
    </source>
</evidence>
<dbReference type="EMBL" id="MU003777">
    <property type="protein sequence ID" value="KAF2723231.1"/>
    <property type="molecule type" value="Genomic_DNA"/>
</dbReference>
<reference evidence="2" key="1">
    <citation type="journal article" date="2020" name="Stud. Mycol.">
        <title>101 Dothideomycetes genomes: a test case for predicting lifestyles and emergence of pathogens.</title>
        <authorList>
            <person name="Haridas S."/>
            <person name="Albert R."/>
            <person name="Binder M."/>
            <person name="Bloem J."/>
            <person name="Labutti K."/>
            <person name="Salamov A."/>
            <person name="Andreopoulos B."/>
            <person name="Baker S."/>
            <person name="Barry K."/>
            <person name="Bills G."/>
            <person name="Bluhm B."/>
            <person name="Cannon C."/>
            <person name="Castanera R."/>
            <person name="Culley D."/>
            <person name="Daum C."/>
            <person name="Ezra D."/>
            <person name="Gonzalez J."/>
            <person name="Henrissat B."/>
            <person name="Kuo A."/>
            <person name="Liang C."/>
            <person name="Lipzen A."/>
            <person name="Lutzoni F."/>
            <person name="Magnuson J."/>
            <person name="Mondo S."/>
            <person name="Nolan M."/>
            <person name="Ohm R."/>
            <person name="Pangilinan J."/>
            <person name="Park H.-J."/>
            <person name="Ramirez L."/>
            <person name="Alfaro M."/>
            <person name="Sun H."/>
            <person name="Tritt A."/>
            <person name="Yoshinaga Y."/>
            <person name="Zwiers L.-H."/>
            <person name="Turgeon B."/>
            <person name="Goodwin S."/>
            <person name="Spatafora J."/>
            <person name="Crous P."/>
            <person name="Grigoriev I."/>
        </authorList>
    </citation>
    <scope>NUCLEOTIDE SEQUENCE</scope>
    <source>
        <strain evidence="2">CBS 116435</strain>
    </source>
</reference>
<keyword evidence="3" id="KW-1185">Reference proteome</keyword>
<keyword evidence="1" id="KW-0472">Membrane</keyword>
<protein>
    <submittedName>
        <fullName evidence="2">Uncharacterized protein</fullName>
    </submittedName>
</protein>
<evidence type="ECO:0000313" key="2">
    <source>
        <dbReference type="EMBL" id="KAF2723231.1"/>
    </source>
</evidence>